<evidence type="ECO:0000313" key="1">
    <source>
        <dbReference type="EMBL" id="KAK3315854.1"/>
    </source>
</evidence>
<dbReference type="AlphaFoldDB" id="A0AAE0I057"/>
<dbReference type="EMBL" id="JAUEDM010000005">
    <property type="protein sequence ID" value="KAK3315854.1"/>
    <property type="molecule type" value="Genomic_DNA"/>
</dbReference>
<gene>
    <name evidence="1" type="ORF">B0H66DRAFT_559888</name>
</gene>
<evidence type="ECO:0000313" key="2">
    <source>
        <dbReference type="Proteomes" id="UP001283341"/>
    </source>
</evidence>
<name>A0AAE0I057_9PEZI</name>
<reference evidence="1" key="1">
    <citation type="journal article" date="2023" name="Mol. Phylogenet. Evol.">
        <title>Genome-scale phylogeny and comparative genomics of the fungal order Sordariales.</title>
        <authorList>
            <person name="Hensen N."/>
            <person name="Bonometti L."/>
            <person name="Westerberg I."/>
            <person name="Brannstrom I.O."/>
            <person name="Guillou S."/>
            <person name="Cros-Aarteil S."/>
            <person name="Calhoun S."/>
            <person name="Haridas S."/>
            <person name="Kuo A."/>
            <person name="Mondo S."/>
            <person name="Pangilinan J."/>
            <person name="Riley R."/>
            <person name="LaButti K."/>
            <person name="Andreopoulos B."/>
            <person name="Lipzen A."/>
            <person name="Chen C."/>
            <person name="Yan M."/>
            <person name="Daum C."/>
            <person name="Ng V."/>
            <person name="Clum A."/>
            <person name="Steindorff A."/>
            <person name="Ohm R.A."/>
            <person name="Martin F."/>
            <person name="Silar P."/>
            <person name="Natvig D.O."/>
            <person name="Lalanne C."/>
            <person name="Gautier V."/>
            <person name="Ament-Velasquez S.L."/>
            <person name="Kruys A."/>
            <person name="Hutchinson M.I."/>
            <person name="Powell A.J."/>
            <person name="Barry K."/>
            <person name="Miller A.N."/>
            <person name="Grigoriev I.V."/>
            <person name="Debuchy R."/>
            <person name="Gladieux P."/>
            <person name="Hiltunen Thoren M."/>
            <person name="Johannesson H."/>
        </authorList>
    </citation>
    <scope>NUCLEOTIDE SEQUENCE</scope>
    <source>
        <strain evidence="1">CBS 118394</strain>
    </source>
</reference>
<accession>A0AAE0I057</accession>
<reference evidence="1" key="2">
    <citation type="submission" date="2023-06" db="EMBL/GenBank/DDBJ databases">
        <authorList>
            <consortium name="Lawrence Berkeley National Laboratory"/>
            <person name="Haridas S."/>
            <person name="Hensen N."/>
            <person name="Bonometti L."/>
            <person name="Westerberg I."/>
            <person name="Brannstrom I.O."/>
            <person name="Guillou S."/>
            <person name="Cros-Aarteil S."/>
            <person name="Calhoun S."/>
            <person name="Kuo A."/>
            <person name="Mondo S."/>
            <person name="Pangilinan J."/>
            <person name="Riley R."/>
            <person name="Labutti K."/>
            <person name="Andreopoulos B."/>
            <person name="Lipzen A."/>
            <person name="Chen C."/>
            <person name="Yanf M."/>
            <person name="Daum C."/>
            <person name="Ng V."/>
            <person name="Clum A."/>
            <person name="Steindorff A."/>
            <person name="Ohm R."/>
            <person name="Martin F."/>
            <person name="Silar P."/>
            <person name="Natvig D."/>
            <person name="Lalanne C."/>
            <person name="Gautier V."/>
            <person name="Ament-Velasquez S.L."/>
            <person name="Kruys A."/>
            <person name="Hutchinson M.I."/>
            <person name="Powell A.J."/>
            <person name="Barry K."/>
            <person name="Miller A.N."/>
            <person name="Grigoriev I.V."/>
            <person name="Debuchy R."/>
            <person name="Gladieux P."/>
            <person name="Thoren M.H."/>
            <person name="Johannesson H."/>
        </authorList>
    </citation>
    <scope>NUCLEOTIDE SEQUENCE</scope>
    <source>
        <strain evidence="1">CBS 118394</strain>
    </source>
</reference>
<dbReference type="PANTHER" id="PTHR31630">
    <property type="entry name" value="PHYTANOYL-COA DIOXYGENASE-RELATED-RELATED"/>
    <property type="match status" value="1"/>
</dbReference>
<dbReference type="Proteomes" id="UP001283341">
    <property type="component" value="Unassembled WGS sequence"/>
</dbReference>
<dbReference type="SUPFAM" id="SSF51197">
    <property type="entry name" value="Clavaminate synthase-like"/>
    <property type="match status" value="1"/>
</dbReference>
<evidence type="ECO:0008006" key="3">
    <source>
        <dbReference type="Google" id="ProtNLM"/>
    </source>
</evidence>
<sequence length="377" mass="42000">MAPSAITPDVVPTVTGTGKSRLTKADHGYLDTSNDVVADYTTTEIRGNAEILTAASTKTYGDWRDDFFKKGYHVAKGAIPRERAESYRQRMLDWFANIASSVPSVSDKAFSYDDRSTWTQAHLPMMMKGGMIINYCAAHEAWAWELRSEPGVIEPFAQLWGDSELLVSFDAPNVTLPGRTDVPWSPWPHVDQSPTRKGLACVQGIINLSPAGPKDGGLLLYQGSSALFDQFFAENPPRAKVEGQPGQVDFYAFTEQDVEWFKQRGGCKLVKICAEPGDVIIWDSRTVHYAALPESDIIRTIQYATYAPRKLATETDLALKAELFRKHEASTHWPHCNIWGNGKAMRDGRICPAERDEPIEKPEITDTVLKLAGLKEY</sequence>
<keyword evidence="2" id="KW-1185">Reference proteome</keyword>
<dbReference type="Gene3D" id="2.60.120.620">
    <property type="entry name" value="q2cbj1_9rhob like domain"/>
    <property type="match status" value="1"/>
</dbReference>
<protein>
    <recommendedName>
        <fullName evidence="3">Phytanoyl-CoA dioxygenase</fullName>
    </recommendedName>
</protein>
<comment type="caution">
    <text evidence="1">The sequence shown here is derived from an EMBL/GenBank/DDBJ whole genome shotgun (WGS) entry which is preliminary data.</text>
</comment>
<organism evidence="1 2">
    <name type="scientific">Apodospora peruviana</name>
    <dbReference type="NCBI Taxonomy" id="516989"/>
    <lineage>
        <taxon>Eukaryota</taxon>
        <taxon>Fungi</taxon>
        <taxon>Dikarya</taxon>
        <taxon>Ascomycota</taxon>
        <taxon>Pezizomycotina</taxon>
        <taxon>Sordariomycetes</taxon>
        <taxon>Sordariomycetidae</taxon>
        <taxon>Sordariales</taxon>
        <taxon>Lasiosphaeriaceae</taxon>
        <taxon>Apodospora</taxon>
    </lineage>
</organism>
<dbReference type="PANTHER" id="PTHR31630:SF6">
    <property type="entry name" value="PHYTANOYL-COA DIOXYGENASE-RELATED"/>
    <property type="match status" value="1"/>
</dbReference>
<proteinExistence type="predicted"/>